<dbReference type="SUPFAM" id="SSF55331">
    <property type="entry name" value="Tautomerase/MIF"/>
    <property type="match status" value="1"/>
</dbReference>
<gene>
    <name evidence="13" type="ORF">DCHRY22_LOCUS325</name>
</gene>
<comment type="catalytic activity">
    <reaction evidence="7">
        <text>L-dopachrome = 5,6-dihydroxyindole-2-carboxylate</text>
        <dbReference type="Rhea" id="RHEA:13041"/>
        <dbReference type="ChEBI" id="CHEBI:16875"/>
        <dbReference type="ChEBI" id="CHEBI:57509"/>
        <dbReference type="EC" id="5.3.3.12"/>
    </reaction>
</comment>
<dbReference type="Proteomes" id="UP000789524">
    <property type="component" value="Unassembled WGS sequence"/>
</dbReference>
<dbReference type="InterPro" id="IPR001398">
    <property type="entry name" value="Macrophage_inhib_fac"/>
</dbReference>
<name>A0A8J2MGT4_9NEOP</name>
<evidence type="ECO:0000256" key="3">
    <source>
        <dbReference type="ARBA" id="ARBA00022514"/>
    </source>
</evidence>
<evidence type="ECO:0000256" key="7">
    <source>
        <dbReference type="ARBA" id="ARBA00036823"/>
    </source>
</evidence>
<dbReference type="InterPro" id="IPR014347">
    <property type="entry name" value="Tautomerase/MIF_sf"/>
</dbReference>
<proteinExistence type="inferred from homology"/>
<dbReference type="Pfam" id="PF01187">
    <property type="entry name" value="MIF"/>
    <property type="match status" value="1"/>
</dbReference>
<dbReference type="GO" id="GO:0004167">
    <property type="term" value="F:dopachrome isomerase activity"/>
    <property type="evidence" value="ECO:0007669"/>
    <property type="project" value="UniProtKB-EC"/>
</dbReference>
<organism evidence="13 14">
    <name type="scientific">Danaus chrysippus</name>
    <name type="common">African queen</name>
    <dbReference type="NCBI Taxonomy" id="151541"/>
    <lineage>
        <taxon>Eukaryota</taxon>
        <taxon>Metazoa</taxon>
        <taxon>Ecdysozoa</taxon>
        <taxon>Arthropoda</taxon>
        <taxon>Hexapoda</taxon>
        <taxon>Insecta</taxon>
        <taxon>Pterygota</taxon>
        <taxon>Neoptera</taxon>
        <taxon>Endopterygota</taxon>
        <taxon>Lepidoptera</taxon>
        <taxon>Glossata</taxon>
        <taxon>Ditrysia</taxon>
        <taxon>Papilionoidea</taxon>
        <taxon>Nymphalidae</taxon>
        <taxon>Danainae</taxon>
        <taxon>Danaini</taxon>
        <taxon>Danaina</taxon>
        <taxon>Danaus</taxon>
        <taxon>Anosia</taxon>
    </lineage>
</organism>
<keyword evidence="5" id="KW-0413">Isomerase</keyword>
<evidence type="ECO:0000256" key="2">
    <source>
        <dbReference type="ARBA" id="ARBA00005851"/>
    </source>
</evidence>
<keyword evidence="14" id="KW-1185">Reference proteome</keyword>
<evidence type="ECO:0000256" key="8">
    <source>
        <dbReference type="ARBA" id="ARBA00038932"/>
    </source>
</evidence>
<comment type="caution">
    <text evidence="13">The sequence shown here is derived from an EMBL/GenBank/DDBJ whole genome shotgun (WGS) entry which is preliminary data.</text>
</comment>
<protein>
    <recommendedName>
        <fullName evidence="12">L-dopachrome isomerase</fullName>
        <ecNumber evidence="9">5.3.2.1</ecNumber>
        <ecNumber evidence="8">5.3.3.12</ecNumber>
    </recommendedName>
    <alternativeName>
        <fullName evidence="10">L-dopachrome tautomerase</fullName>
    </alternativeName>
    <alternativeName>
        <fullName evidence="11">Phenylpyruvate tautomerase</fullName>
    </alternativeName>
</protein>
<dbReference type="GO" id="GO:0005125">
    <property type="term" value="F:cytokine activity"/>
    <property type="evidence" value="ECO:0007669"/>
    <property type="project" value="UniProtKB-KW"/>
</dbReference>
<dbReference type="PANTHER" id="PTHR11954">
    <property type="entry name" value="D-DOPACHROME DECARBOXYLASE"/>
    <property type="match status" value="1"/>
</dbReference>
<evidence type="ECO:0000256" key="12">
    <source>
        <dbReference type="ARBA" id="ARBA00042730"/>
    </source>
</evidence>
<dbReference type="EC" id="5.3.2.1" evidence="9"/>
<comment type="similarity">
    <text evidence="2">Belongs to the MIF family.</text>
</comment>
<evidence type="ECO:0000256" key="4">
    <source>
        <dbReference type="ARBA" id="ARBA00022525"/>
    </source>
</evidence>
<evidence type="ECO:0000256" key="5">
    <source>
        <dbReference type="ARBA" id="ARBA00023235"/>
    </source>
</evidence>
<evidence type="ECO:0000313" key="14">
    <source>
        <dbReference type="Proteomes" id="UP000789524"/>
    </source>
</evidence>
<dbReference type="PANTHER" id="PTHR11954:SF6">
    <property type="entry name" value="MACROPHAGE MIGRATION INHIBITORY FACTOR"/>
    <property type="match status" value="1"/>
</dbReference>
<dbReference type="Gene3D" id="3.30.429.10">
    <property type="entry name" value="Macrophage Migration Inhibitory Factor"/>
    <property type="match status" value="1"/>
</dbReference>
<evidence type="ECO:0000256" key="6">
    <source>
        <dbReference type="ARBA" id="ARBA00036735"/>
    </source>
</evidence>
<dbReference type="GO" id="GO:0005615">
    <property type="term" value="C:extracellular space"/>
    <property type="evidence" value="ECO:0007669"/>
    <property type="project" value="UniProtKB-KW"/>
</dbReference>
<reference evidence="13" key="1">
    <citation type="submission" date="2021-09" db="EMBL/GenBank/DDBJ databases">
        <authorList>
            <person name="Martin H S."/>
        </authorList>
    </citation>
    <scope>NUCLEOTIDE SEQUENCE</scope>
</reference>
<evidence type="ECO:0000256" key="1">
    <source>
        <dbReference type="ARBA" id="ARBA00004613"/>
    </source>
</evidence>
<comment type="catalytic activity">
    <reaction evidence="6">
        <text>3-phenylpyruvate = enol-phenylpyruvate</text>
        <dbReference type="Rhea" id="RHEA:17097"/>
        <dbReference type="ChEBI" id="CHEBI:16815"/>
        <dbReference type="ChEBI" id="CHEBI:18005"/>
        <dbReference type="EC" id="5.3.2.1"/>
    </reaction>
</comment>
<evidence type="ECO:0000256" key="9">
    <source>
        <dbReference type="ARBA" id="ARBA00039086"/>
    </source>
</evidence>
<evidence type="ECO:0000256" key="11">
    <source>
        <dbReference type="ARBA" id="ARBA00041912"/>
    </source>
</evidence>
<evidence type="ECO:0000313" key="13">
    <source>
        <dbReference type="EMBL" id="CAG9558102.1"/>
    </source>
</evidence>
<comment type="subcellular location">
    <subcellularLocation>
        <location evidence="1">Secreted</location>
    </subcellularLocation>
</comment>
<dbReference type="EMBL" id="CAKASE010000043">
    <property type="protein sequence ID" value="CAG9558102.1"/>
    <property type="molecule type" value="Genomic_DNA"/>
</dbReference>
<keyword evidence="3" id="KW-0202">Cytokine</keyword>
<keyword evidence="4" id="KW-0964">Secreted</keyword>
<dbReference type="OrthoDB" id="6080988at2759"/>
<dbReference type="GO" id="GO:0050178">
    <property type="term" value="F:phenylpyruvate tautomerase activity"/>
    <property type="evidence" value="ECO:0007669"/>
    <property type="project" value="UniProtKB-EC"/>
</dbReference>
<dbReference type="EC" id="5.3.3.12" evidence="8"/>
<evidence type="ECO:0000256" key="10">
    <source>
        <dbReference type="ARBA" id="ARBA00041631"/>
    </source>
</evidence>
<sequence>MPCLNIFTNIAKSQIPQNLVSKIIPVLVKGVKKPPENFICVVNADCFLNMKEDPVAPGIVATLESIGHLGPEENDIIVKELAKFFEKELGVQPSRFFLTFYDLEKHNVAINASTIKG</sequence>
<accession>A0A8J2MGT4</accession>
<dbReference type="AlphaFoldDB" id="A0A8J2MGT4"/>